<reference evidence="2 3" key="1">
    <citation type="submission" date="2023-01" db="EMBL/GenBank/DDBJ databases">
        <title>Novel diversity within Roseofilum (Cyanobacteria; Desertifilaceae) from marine benthic mats with descriptions of four novel species.</title>
        <authorList>
            <person name="Wang Y."/>
            <person name="Berthold D.E."/>
            <person name="Hu J."/>
            <person name="Lefler F.W."/>
            <person name="Laughinghouse H.D. IV."/>
        </authorList>
    </citation>
    <scope>NUCLEOTIDE SEQUENCE [LARGE SCALE GENOMIC DNA]</scope>
    <source>
        <strain evidence="2 3">BLCC-M114</strain>
    </source>
</reference>
<proteinExistence type="predicted"/>
<organism evidence="2 3">
    <name type="scientific">Roseofilum capinflatum BLCC-M114</name>
    <dbReference type="NCBI Taxonomy" id="3022440"/>
    <lineage>
        <taxon>Bacteria</taxon>
        <taxon>Bacillati</taxon>
        <taxon>Cyanobacteriota</taxon>
        <taxon>Cyanophyceae</taxon>
        <taxon>Desertifilales</taxon>
        <taxon>Desertifilaceae</taxon>
        <taxon>Roseofilum</taxon>
        <taxon>Roseofilum capinflatum</taxon>
    </lineage>
</organism>
<sequence length="408" mass="45861">MVWSHLLSATLTPLFPLALSSASSVPISPPSGTCQTLSQPPNFLVVAGGANPATNEIALEKNVLYFQRVMQHLGYNPEQEADFFFANGNDGQPTVRYLDENDREQFKVPKIPFLNGSSTFNNLVDWFNSPLAQSIDRGLFLYFTGHGLQNQENTENNTFLLWNKREVSVQEFTQLLDLMPAKKPVVTMMAQCYSGSFANMIYEGGNSQNPVALQTRCGFFATVETLPSVGCTPEVNEADYKDYSSSFFAGLSGQKRTGENAPSADYNQDGKVSYMEAHAFAKVDNESIDLPLSTSENWLRQKASETEIQEILKQPIATVMKTARPEQIYVINQLMERFEGNHLKSYLENLEDLDPETLENEVEEAFAVRLMLELVNVGMEDKVRQSRQEEDLAILNRLLECEQGSWKR</sequence>
<feature type="signal peptide" evidence="1">
    <location>
        <begin position="1"/>
        <end position="18"/>
    </location>
</feature>
<feature type="chain" id="PRO_5047058701" evidence="1">
    <location>
        <begin position="19"/>
        <end position="408"/>
    </location>
</feature>
<accession>A0ABT7B5Z7</accession>
<evidence type="ECO:0000313" key="3">
    <source>
        <dbReference type="Proteomes" id="UP001235849"/>
    </source>
</evidence>
<keyword evidence="1" id="KW-0732">Signal</keyword>
<gene>
    <name evidence="2" type="ORF">PMG25_06265</name>
</gene>
<dbReference type="EMBL" id="JAQOSO010000027">
    <property type="protein sequence ID" value="MDJ1173693.1"/>
    <property type="molecule type" value="Genomic_DNA"/>
</dbReference>
<protein>
    <submittedName>
        <fullName evidence="2">Caspase domain-containing protein</fullName>
    </submittedName>
</protein>
<comment type="caution">
    <text evidence="2">The sequence shown here is derived from an EMBL/GenBank/DDBJ whole genome shotgun (WGS) entry which is preliminary data.</text>
</comment>
<dbReference type="Proteomes" id="UP001235849">
    <property type="component" value="Unassembled WGS sequence"/>
</dbReference>
<dbReference type="RefSeq" id="WP_283766044.1">
    <property type="nucleotide sequence ID" value="NZ_JAQOSO010000027.1"/>
</dbReference>
<dbReference type="Gene3D" id="3.40.50.1460">
    <property type="match status" value="1"/>
</dbReference>
<evidence type="ECO:0000256" key="1">
    <source>
        <dbReference type="SAM" id="SignalP"/>
    </source>
</evidence>
<name>A0ABT7B5Z7_9CYAN</name>
<evidence type="ECO:0000313" key="2">
    <source>
        <dbReference type="EMBL" id="MDJ1173693.1"/>
    </source>
</evidence>
<keyword evidence="3" id="KW-1185">Reference proteome</keyword>